<name>A0AC35ETJ0_9BILA</name>
<evidence type="ECO:0000313" key="2">
    <source>
        <dbReference type="WBParaSite" id="PS1159_v2.g10541.t1"/>
    </source>
</evidence>
<protein>
    <submittedName>
        <fullName evidence="2">Uncharacterized protein</fullName>
    </submittedName>
</protein>
<dbReference type="Proteomes" id="UP000887580">
    <property type="component" value="Unplaced"/>
</dbReference>
<accession>A0AC35ETJ0</accession>
<reference evidence="2" key="1">
    <citation type="submission" date="2022-11" db="UniProtKB">
        <authorList>
            <consortium name="WormBaseParasite"/>
        </authorList>
    </citation>
    <scope>IDENTIFICATION</scope>
</reference>
<evidence type="ECO:0000313" key="1">
    <source>
        <dbReference type="Proteomes" id="UP000887580"/>
    </source>
</evidence>
<organism evidence="1 2">
    <name type="scientific">Panagrolaimus sp. PS1159</name>
    <dbReference type="NCBI Taxonomy" id="55785"/>
    <lineage>
        <taxon>Eukaryota</taxon>
        <taxon>Metazoa</taxon>
        <taxon>Ecdysozoa</taxon>
        <taxon>Nematoda</taxon>
        <taxon>Chromadorea</taxon>
        <taxon>Rhabditida</taxon>
        <taxon>Tylenchina</taxon>
        <taxon>Panagrolaimomorpha</taxon>
        <taxon>Panagrolaimoidea</taxon>
        <taxon>Panagrolaimidae</taxon>
        <taxon>Panagrolaimus</taxon>
    </lineage>
</organism>
<sequence>MGLVTFTSKNHMPEALLNCASIQEHPQLKILPLTVFFSSDVTDNQTMAFDDACPQANVIRFPFEKFPENVQIMEHYRFKALYQVLALKNHKVLLSLDSSVLINKNSNFTGFVESNIKTNPTDVTLLTSANHNMYTTVHPKMYNCFPNIKPQKMINVPQYQSGLILWVGSEMGWKAMKRFVECSLQPVCIAPKGSTKLCNYNHIYKRPKNFSGCHRYDQSAINLILYETSNEKPQLYGRKSSAFKIARKRV</sequence>
<dbReference type="WBParaSite" id="PS1159_v2.g10541.t1">
    <property type="protein sequence ID" value="PS1159_v2.g10541.t1"/>
    <property type="gene ID" value="PS1159_v2.g10541"/>
</dbReference>
<proteinExistence type="predicted"/>